<dbReference type="Pfam" id="PF23562">
    <property type="entry name" value="AMP-binding_C_3"/>
    <property type="match status" value="1"/>
</dbReference>
<dbReference type="AlphaFoldDB" id="A0A9P4IFN0"/>
<gene>
    <name evidence="6" type="ORF">NA57DRAFT_54776</name>
</gene>
<dbReference type="Gene3D" id="3.40.50.12780">
    <property type="entry name" value="N-terminal domain of ligase-like"/>
    <property type="match status" value="1"/>
</dbReference>
<sequence length="622" mass="69622">MASIGKRLLAVELDRQAKTNPTKVISSIIQGGSKLYKGCFRDVSILDFARAVNRMCEFLEPQVGRSVKNETIAYYGPPDLRYWIIMLAVNKLGFKALFSAPRNSVTMHLHLLKNTECSIILHAKQINVEAMLGHTHDLKMIPVEELEELLWAVGEPKQYDFPKTFEEAKNDPYLVLHTSGSTGMPKPVMHTHAWAAVQDWQMYHPPIDGRKTVAALLTAAEGPMRRYVAFPPWHTSASEMVGAIAAILANHIFIWGPVDRMPSPQDVMDCTIFGAADEIGLPSQLYTDVIAKEGGLDMLASMGACWYGGGPLDTNLGKLLSTKTRVRGIYGSTEAGICGLQVEGDPEDWDYVYFTQLPGMEFRETTPGIYELVFVRTPDSEDKHFVWTVFPELQEWPIKDLFRKHPTKPNLWFYEGRLDDLIVYKNISKFNPLAFEEELRANPLIRYALVVGTGHEQSAALIELEEAASNLNEEDIVEQIWPTIEAANKVAPKHALVRKTHILFTKESKPLQRTGKGTVQRNPSVRLYKEEIDELYAKQGDKKLEGGAMPSFTPAAGSEKPANGSIEKIPNGAPTGSEDPELLKLELQKLELEKQRLEIQIQQVALQIKLKEVEKLKGVAAH</sequence>
<reference evidence="6" key="1">
    <citation type="journal article" date="2020" name="Stud. Mycol.">
        <title>101 Dothideomycetes genomes: a test case for predicting lifestyles and emergence of pathogens.</title>
        <authorList>
            <person name="Haridas S."/>
            <person name="Albert R."/>
            <person name="Binder M."/>
            <person name="Bloem J."/>
            <person name="Labutti K."/>
            <person name="Salamov A."/>
            <person name="Andreopoulos B."/>
            <person name="Baker S."/>
            <person name="Barry K."/>
            <person name="Bills G."/>
            <person name="Bluhm B."/>
            <person name="Cannon C."/>
            <person name="Castanera R."/>
            <person name="Culley D."/>
            <person name="Daum C."/>
            <person name="Ezra D."/>
            <person name="Gonzalez J."/>
            <person name="Henrissat B."/>
            <person name="Kuo A."/>
            <person name="Liang C."/>
            <person name="Lipzen A."/>
            <person name="Lutzoni F."/>
            <person name="Magnuson J."/>
            <person name="Mondo S."/>
            <person name="Nolan M."/>
            <person name="Ohm R."/>
            <person name="Pangilinan J."/>
            <person name="Park H.-J."/>
            <person name="Ramirez L."/>
            <person name="Alfaro M."/>
            <person name="Sun H."/>
            <person name="Tritt A."/>
            <person name="Yoshinaga Y."/>
            <person name="Zwiers L.-H."/>
            <person name="Turgeon B."/>
            <person name="Goodwin S."/>
            <person name="Spatafora J."/>
            <person name="Crous P."/>
            <person name="Grigoriev I."/>
        </authorList>
    </citation>
    <scope>NUCLEOTIDE SEQUENCE</scope>
    <source>
        <strain evidence="6">CBS 133067</strain>
    </source>
</reference>
<comment type="caution">
    <text evidence="6">The sequence shown here is derived from an EMBL/GenBank/DDBJ whole genome shotgun (WGS) entry which is preliminary data.</text>
</comment>
<accession>A0A9P4IFN0</accession>
<dbReference type="InterPro" id="IPR020845">
    <property type="entry name" value="AMP-binding_CS"/>
</dbReference>
<dbReference type="InterPro" id="IPR000873">
    <property type="entry name" value="AMP-dep_synth/lig_dom"/>
</dbReference>
<evidence type="ECO:0000313" key="7">
    <source>
        <dbReference type="Proteomes" id="UP000799772"/>
    </source>
</evidence>
<dbReference type="SUPFAM" id="SSF56801">
    <property type="entry name" value="Acetyl-CoA synthetase-like"/>
    <property type="match status" value="1"/>
</dbReference>
<dbReference type="Pfam" id="PF00501">
    <property type="entry name" value="AMP-binding"/>
    <property type="match status" value="1"/>
</dbReference>
<feature type="region of interest" description="Disordered" evidence="4">
    <location>
        <begin position="543"/>
        <end position="579"/>
    </location>
</feature>
<dbReference type="InterPro" id="IPR051414">
    <property type="entry name" value="Adenylate-forming_Reductase"/>
</dbReference>
<protein>
    <submittedName>
        <fullName evidence="6">Acetyl-CoA synthetase-like protein</fullName>
    </submittedName>
</protein>
<dbReference type="InterPro" id="IPR042099">
    <property type="entry name" value="ANL_N_sf"/>
</dbReference>
<keyword evidence="7" id="KW-1185">Reference proteome</keyword>
<dbReference type="PANTHER" id="PTHR43439">
    <property type="entry name" value="PHENYLACETATE-COENZYME A LIGASE"/>
    <property type="match status" value="1"/>
</dbReference>
<proteinExistence type="predicted"/>
<dbReference type="OrthoDB" id="429813at2759"/>
<feature type="coiled-coil region" evidence="3">
    <location>
        <begin position="580"/>
        <end position="614"/>
    </location>
</feature>
<evidence type="ECO:0000259" key="5">
    <source>
        <dbReference type="Pfam" id="PF00501"/>
    </source>
</evidence>
<evidence type="ECO:0000256" key="4">
    <source>
        <dbReference type="SAM" id="MobiDB-lite"/>
    </source>
</evidence>
<evidence type="ECO:0000313" key="6">
    <source>
        <dbReference type="EMBL" id="KAF2100700.1"/>
    </source>
</evidence>
<name>A0A9P4IFN0_9PEZI</name>
<feature type="domain" description="AMP-dependent synthetase/ligase" evidence="5">
    <location>
        <begin position="41"/>
        <end position="349"/>
    </location>
</feature>
<keyword evidence="2" id="KW-0597">Phosphoprotein</keyword>
<organism evidence="6 7">
    <name type="scientific">Rhizodiscina lignyota</name>
    <dbReference type="NCBI Taxonomy" id="1504668"/>
    <lineage>
        <taxon>Eukaryota</taxon>
        <taxon>Fungi</taxon>
        <taxon>Dikarya</taxon>
        <taxon>Ascomycota</taxon>
        <taxon>Pezizomycotina</taxon>
        <taxon>Dothideomycetes</taxon>
        <taxon>Pleosporomycetidae</taxon>
        <taxon>Aulographales</taxon>
        <taxon>Rhizodiscinaceae</taxon>
        <taxon>Rhizodiscina</taxon>
    </lineage>
</organism>
<evidence type="ECO:0000256" key="1">
    <source>
        <dbReference type="ARBA" id="ARBA00022450"/>
    </source>
</evidence>
<evidence type="ECO:0000256" key="2">
    <source>
        <dbReference type="ARBA" id="ARBA00022553"/>
    </source>
</evidence>
<keyword evidence="1" id="KW-0596">Phosphopantetheine</keyword>
<dbReference type="Proteomes" id="UP000799772">
    <property type="component" value="Unassembled WGS sequence"/>
</dbReference>
<dbReference type="EMBL" id="ML978124">
    <property type="protein sequence ID" value="KAF2100700.1"/>
    <property type="molecule type" value="Genomic_DNA"/>
</dbReference>
<dbReference type="PROSITE" id="PS00455">
    <property type="entry name" value="AMP_BINDING"/>
    <property type="match status" value="1"/>
</dbReference>
<keyword evidence="3" id="KW-0175">Coiled coil</keyword>
<dbReference type="PANTHER" id="PTHR43439:SF2">
    <property type="entry name" value="ENZYME, PUTATIVE (JCVI)-RELATED"/>
    <property type="match status" value="1"/>
</dbReference>
<evidence type="ECO:0000256" key="3">
    <source>
        <dbReference type="SAM" id="Coils"/>
    </source>
</evidence>